<proteinExistence type="predicted"/>
<dbReference type="InterPro" id="IPR036388">
    <property type="entry name" value="WH-like_DNA-bd_sf"/>
</dbReference>
<dbReference type="Gene3D" id="1.10.10.10">
    <property type="entry name" value="Winged helix-like DNA-binding domain superfamily/Winged helix DNA-binding domain"/>
    <property type="match status" value="2"/>
</dbReference>
<keyword evidence="3" id="KW-1185">Reference proteome</keyword>
<dbReference type="PANTHER" id="PTHR33795">
    <property type="entry name" value="INSERTION ELEMENT IS150 PROTEIN INSJ"/>
    <property type="match status" value="1"/>
</dbReference>
<dbReference type="EMBL" id="SAXA01000012">
    <property type="protein sequence ID" value="RXQ91034.1"/>
    <property type="molecule type" value="Genomic_DNA"/>
</dbReference>
<dbReference type="Proteomes" id="UP000289703">
    <property type="component" value="Unassembled WGS sequence"/>
</dbReference>
<keyword evidence="1" id="KW-0175">Coiled coil</keyword>
<evidence type="ECO:0000313" key="2">
    <source>
        <dbReference type="EMBL" id="RXQ91034.1"/>
    </source>
</evidence>
<dbReference type="SUPFAM" id="SSF48295">
    <property type="entry name" value="TrpR-like"/>
    <property type="match status" value="1"/>
</dbReference>
<dbReference type="GO" id="GO:0043565">
    <property type="term" value="F:sequence-specific DNA binding"/>
    <property type="evidence" value="ECO:0007669"/>
    <property type="project" value="InterPro"/>
</dbReference>
<reference evidence="2 3" key="1">
    <citation type="submission" date="2019-01" db="EMBL/GenBank/DDBJ databases">
        <title>Ancylomarina salipaludis sp. nov., isolated from a salt marsh.</title>
        <authorList>
            <person name="Yoon J.-H."/>
        </authorList>
    </citation>
    <scope>NUCLEOTIDE SEQUENCE [LARGE SCALE GENOMIC DNA]</scope>
    <source>
        <strain evidence="2 3">SHSM-M15</strain>
    </source>
</reference>
<evidence type="ECO:0000256" key="1">
    <source>
        <dbReference type="SAM" id="Coils"/>
    </source>
</evidence>
<dbReference type="SUPFAM" id="SSF46689">
    <property type="entry name" value="Homeodomain-like"/>
    <property type="match status" value="1"/>
</dbReference>
<dbReference type="AlphaFoldDB" id="A0A4Q1JJN2"/>
<dbReference type="OrthoDB" id="706721at2"/>
<feature type="coiled-coil region" evidence="1">
    <location>
        <begin position="140"/>
        <end position="167"/>
    </location>
</feature>
<organism evidence="2 3">
    <name type="scientific">Ancylomarina salipaludis</name>
    <dbReference type="NCBI Taxonomy" id="2501299"/>
    <lineage>
        <taxon>Bacteria</taxon>
        <taxon>Pseudomonadati</taxon>
        <taxon>Bacteroidota</taxon>
        <taxon>Bacteroidia</taxon>
        <taxon>Marinilabiliales</taxon>
        <taxon>Marinifilaceae</taxon>
        <taxon>Ancylomarina</taxon>
    </lineage>
</organism>
<sequence>MSRKHKYSKVFKLEAVQKVLQDYQSITIVSDTIGIHKSDLKKWIKYYQEYGESGLEPKSVNASYSGAFKLKVIRSIEQSGLSFRAASLKYNIPSHSTVQGWYQTYISKGALELYKDGRGCPISMNNRKSRKILKKPQTREEELLLENESLKAELALLKKLKALAQAKKKKQ</sequence>
<evidence type="ECO:0000313" key="3">
    <source>
        <dbReference type="Proteomes" id="UP000289703"/>
    </source>
</evidence>
<protein>
    <submittedName>
        <fullName evidence="2">Transposase</fullName>
    </submittedName>
</protein>
<name>A0A4Q1JJN2_9BACT</name>
<dbReference type="PANTHER" id="PTHR33795:SF1">
    <property type="entry name" value="INSERTION ELEMENT IS150 PROTEIN INSJ"/>
    <property type="match status" value="1"/>
</dbReference>
<dbReference type="InterPro" id="IPR010921">
    <property type="entry name" value="Trp_repressor/repl_initiator"/>
</dbReference>
<gene>
    <name evidence="2" type="ORF">EO244_13100</name>
</gene>
<dbReference type="GO" id="GO:0004803">
    <property type="term" value="F:transposase activity"/>
    <property type="evidence" value="ECO:0007669"/>
    <property type="project" value="InterPro"/>
</dbReference>
<dbReference type="InterPro" id="IPR009057">
    <property type="entry name" value="Homeodomain-like_sf"/>
</dbReference>
<accession>A0A4Q1JJN2</accession>
<dbReference type="InterPro" id="IPR052057">
    <property type="entry name" value="IS150/IS1296_orfA-like"/>
</dbReference>
<dbReference type="Pfam" id="PF01527">
    <property type="entry name" value="HTH_Tnp_1"/>
    <property type="match status" value="1"/>
</dbReference>
<comment type="caution">
    <text evidence="2">The sequence shown here is derived from an EMBL/GenBank/DDBJ whole genome shotgun (WGS) entry which is preliminary data.</text>
</comment>
<dbReference type="InterPro" id="IPR002514">
    <property type="entry name" value="Transposase_8"/>
</dbReference>
<dbReference type="RefSeq" id="WP_129255135.1">
    <property type="nucleotide sequence ID" value="NZ_SAXA01000012.1"/>
</dbReference>
<dbReference type="GO" id="GO:0006313">
    <property type="term" value="P:DNA transposition"/>
    <property type="evidence" value="ECO:0007669"/>
    <property type="project" value="InterPro"/>
</dbReference>